<dbReference type="Proteomes" id="UP001322277">
    <property type="component" value="Chromosome 9"/>
</dbReference>
<gene>
    <name evidence="2" type="ORF">CDEST_13314</name>
</gene>
<dbReference type="GeneID" id="87949814"/>
<dbReference type="AlphaFoldDB" id="A0AAX4IYH5"/>
<protein>
    <recommendedName>
        <fullName evidence="4">Bulb-type lectin domain-containing protein</fullName>
    </recommendedName>
</protein>
<evidence type="ECO:0000313" key="3">
    <source>
        <dbReference type="Proteomes" id="UP001322277"/>
    </source>
</evidence>
<dbReference type="PANTHER" id="PTHR39697:SF1">
    <property type="entry name" value="RICIN B LECTIN DOMAIN-CONTAINING PROTEIN"/>
    <property type="match status" value="1"/>
</dbReference>
<name>A0AAX4IYH5_9PEZI</name>
<dbReference type="PANTHER" id="PTHR39697">
    <property type="entry name" value="RICIN B LECTIN DOMAIN-CONTAINING PROTEIN-RELATED"/>
    <property type="match status" value="1"/>
</dbReference>
<reference evidence="3" key="1">
    <citation type="journal article" date="2023" name="bioRxiv">
        <title>Complete genome of the Medicago anthracnose fungus, Colletotrichum destructivum, reveals a mini-chromosome-like region within a core chromosome.</title>
        <authorList>
            <person name="Lapalu N."/>
            <person name="Simon A."/>
            <person name="Lu A."/>
            <person name="Plaumann P.-L."/>
            <person name="Amselem J."/>
            <person name="Pigne S."/>
            <person name="Auger A."/>
            <person name="Koch C."/>
            <person name="Dallery J.-F."/>
            <person name="O'Connell R.J."/>
        </authorList>
    </citation>
    <scope>NUCLEOTIDE SEQUENCE [LARGE SCALE GENOMIC DNA]</scope>
    <source>
        <strain evidence="3">CBS 520.97</strain>
    </source>
</reference>
<keyword evidence="3" id="KW-1185">Reference proteome</keyword>
<proteinExistence type="predicted"/>
<sequence length="185" mass="21020">MSGSPLTTSSPIATPTTSTATEEPFESSMDEHDQYQPSTPFSTRICSDTTQWDTPWPGDIFQIVERSTRRAITLVDHEVLLRYASGSRTPSTLWYCIEKDGYFGFQNPRTGRYLGHDNRAGTCTQVHMKGWEMWTPRKHPDGGYQLLSPFWSGALMVLCLADDGITLTRRKHGTTLWDFNRVDHL</sequence>
<dbReference type="RefSeq" id="XP_062785521.1">
    <property type="nucleotide sequence ID" value="XM_062929470.1"/>
</dbReference>
<dbReference type="KEGG" id="cdet:87949814"/>
<evidence type="ECO:0000313" key="2">
    <source>
        <dbReference type="EMBL" id="WQF88300.1"/>
    </source>
</evidence>
<accession>A0AAX4IYH5</accession>
<organism evidence="2 3">
    <name type="scientific">Colletotrichum destructivum</name>
    <dbReference type="NCBI Taxonomy" id="34406"/>
    <lineage>
        <taxon>Eukaryota</taxon>
        <taxon>Fungi</taxon>
        <taxon>Dikarya</taxon>
        <taxon>Ascomycota</taxon>
        <taxon>Pezizomycotina</taxon>
        <taxon>Sordariomycetes</taxon>
        <taxon>Hypocreomycetidae</taxon>
        <taxon>Glomerellales</taxon>
        <taxon>Glomerellaceae</taxon>
        <taxon>Colletotrichum</taxon>
        <taxon>Colletotrichum destructivum species complex</taxon>
    </lineage>
</organism>
<feature type="compositionally biased region" description="Low complexity" evidence="1">
    <location>
        <begin position="1"/>
        <end position="22"/>
    </location>
</feature>
<evidence type="ECO:0000256" key="1">
    <source>
        <dbReference type="SAM" id="MobiDB-lite"/>
    </source>
</evidence>
<evidence type="ECO:0008006" key="4">
    <source>
        <dbReference type="Google" id="ProtNLM"/>
    </source>
</evidence>
<feature type="region of interest" description="Disordered" evidence="1">
    <location>
        <begin position="1"/>
        <end position="40"/>
    </location>
</feature>
<dbReference type="EMBL" id="CP137313">
    <property type="protein sequence ID" value="WQF88300.1"/>
    <property type="molecule type" value="Genomic_DNA"/>
</dbReference>